<dbReference type="Proteomes" id="UP000255317">
    <property type="component" value="Unassembled WGS sequence"/>
</dbReference>
<feature type="signal peptide" evidence="1">
    <location>
        <begin position="1"/>
        <end position="25"/>
    </location>
</feature>
<feature type="domain" description="DUF3108" evidence="2">
    <location>
        <begin position="30"/>
        <end position="219"/>
    </location>
</feature>
<dbReference type="AlphaFoldDB" id="A0A370Q7M2"/>
<dbReference type="RefSeq" id="WP_115124479.1">
    <property type="nucleotide sequence ID" value="NZ_QRAO01000005.1"/>
</dbReference>
<accession>A0A370Q7M2</accession>
<reference evidence="3 4" key="1">
    <citation type="submission" date="2018-07" db="EMBL/GenBank/DDBJ databases">
        <title>Genomic Encyclopedia of Type Strains, Phase IV (KMG-IV): sequencing the most valuable type-strain genomes for metagenomic binning, comparative biology and taxonomic classification.</title>
        <authorList>
            <person name="Goeker M."/>
        </authorList>
    </citation>
    <scope>NUCLEOTIDE SEQUENCE [LARGE SCALE GENOMIC DNA]</scope>
    <source>
        <strain evidence="3 4">DSM 101478</strain>
    </source>
</reference>
<dbReference type="Gene3D" id="2.40.360.20">
    <property type="match status" value="1"/>
</dbReference>
<keyword evidence="4" id="KW-1185">Reference proteome</keyword>
<dbReference type="EMBL" id="QRAO01000005">
    <property type="protein sequence ID" value="RDK84319.1"/>
    <property type="molecule type" value="Genomic_DNA"/>
</dbReference>
<keyword evidence="1" id="KW-0732">Signal</keyword>
<comment type="caution">
    <text evidence="3">The sequence shown here is derived from an EMBL/GenBank/DDBJ whole genome shotgun (WGS) entry which is preliminary data.</text>
</comment>
<evidence type="ECO:0000313" key="4">
    <source>
        <dbReference type="Proteomes" id="UP000255317"/>
    </source>
</evidence>
<organism evidence="3 4">
    <name type="scientific">Marinirhabdus gelatinilytica</name>
    <dbReference type="NCBI Taxonomy" id="1703343"/>
    <lineage>
        <taxon>Bacteria</taxon>
        <taxon>Pseudomonadati</taxon>
        <taxon>Bacteroidota</taxon>
        <taxon>Flavobacteriia</taxon>
        <taxon>Flavobacteriales</taxon>
        <taxon>Flavobacteriaceae</taxon>
    </lineage>
</organism>
<evidence type="ECO:0000256" key="1">
    <source>
        <dbReference type="SAM" id="SignalP"/>
    </source>
</evidence>
<protein>
    <recommendedName>
        <fullName evidence="2">DUF3108 domain-containing protein</fullName>
    </recommendedName>
</protein>
<proteinExistence type="predicted"/>
<dbReference type="InterPro" id="IPR049279">
    <property type="entry name" value="DUF3108-like"/>
</dbReference>
<gene>
    <name evidence="3" type="ORF">C8D94_105165</name>
</gene>
<dbReference type="OrthoDB" id="665223at2"/>
<evidence type="ECO:0000313" key="3">
    <source>
        <dbReference type="EMBL" id="RDK84319.1"/>
    </source>
</evidence>
<feature type="chain" id="PRO_5016943146" description="DUF3108 domain-containing protein" evidence="1">
    <location>
        <begin position="26"/>
        <end position="224"/>
    </location>
</feature>
<name>A0A370Q7M2_9FLAO</name>
<evidence type="ECO:0000259" key="2">
    <source>
        <dbReference type="Pfam" id="PF21347"/>
    </source>
</evidence>
<dbReference type="Pfam" id="PF21347">
    <property type="entry name" value="DUF3108_like"/>
    <property type="match status" value="1"/>
</dbReference>
<sequence length="224" mass="24570">MKKHILTIVTIVLITFSVKSQSCSAFYPFEEGATFTITSYSKKDKVVGISEYRVSEVSSNSATMTTKLKDKNGEVLSDGSYKINCNGDGISMDVESLLNPQLFEQFKDFETDISGTGVVLPNNLSVGQELPDATMSMKINMGGINMNMDVMMTDRKVVGKEKVTTPAGTFDCYVITYTSDIKMGMNRKGTAKQWIAKGVGMVKQEDYNKKGKVTSSSLLTAYSK</sequence>